<name>A0ABW2SJM1_9ACTO</name>
<comment type="cofactor">
    <cofactor evidence="1">
        <name>pyridoxal 5'-phosphate</name>
        <dbReference type="ChEBI" id="CHEBI:597326"/>
    </cofactor>
</comment>
<organism evidence="7 8">
    <name type="scientific">Schaalia naturae</name>
    <dbReference type="NCBI Taxonomy" id="635203"/>
    <lineage>
        <taxon>Bacteria</taxon>
        <taxon>Bacillati</taxon>
        <taxon>Actinomycetota</taxon>
        <taxon>Actinomycetes</taxon>
        <taxon>Actinomycetales</taxon>
        <taxon>Actinomycetaceae</taxon>
        <taxon>Schaalia</taxon>
    </lineage>
</organism>
<evidence type="ECO:0000256" key="1">
    <source>
        <dbReference type="ARBA" id="ARBA00001933"/>
    </source>
</evidence>
<sequence length="390" mass="41448">MTIRTFTDEELRRVGGLKWSGITTGDGSPTIGAWVAEMDFATAPPVAEAMKRAIDDGLLGYQPTWLAGRVADALSAFERRRFGWDVDPAHIRLAESVLPALRATLAHLVRPGAPVVVPTPAYMPFLTIPEELGHEVIQVPSLHGDGACGRGWALDLEGIRAGLEAGAGLVMLCNPWNPTGRVLTEQELRGLQGVVAGFDALVFSDEIHSPLVLGECGRFLSYARLGPEFAAHTVTATAASKGWNIAGLPCAQVVLPDEDLRRRWDAFGPSVAHGASTIGALGAVAAYLHGDDWQAEVREVVEENVDLALEAAAGTGIDLVRPQGTYLTWWGFEGLGLPSSPATVLRERSRIATNDGAALGRGYEQWARINLACSPAAAREIVEGVLGVLA</sequence>
<dbReference type="InterPro" id="IPR015424">
    <property type="entry name" value="PyrdxlP-dep_Trfase"/>
</dbReference>
<reference evidence="8" key="1">
    <citation type="journal article" date="2019" name="Int. J. Syst. Evol. Microbiol.">
        <title>The Global Catalogue of Microorganisms (GCM) 10K type strain sequencing project: providing services to taxonomists for standard genome sequencing and annotation.</title>
        <authorList>
            <consortium name="The Broad Institute Genomics Platform"/>
            <consortium name="The Broad Institute Genome Sequencing Center for Infectious Disease"/>
            <person name="Wu L."/>
            <person name="Ma J."/>
        </authorList>
    </citation>
    <scope>NUCLEOTIDE SEQUENCE [LARGE SCALE GENOMIC DNA]</scope>
    <source>
        <strain evidence="8">CCUG 56698</strain>
    </source>
</reference>
<evidence type="ECO:0000256" key="3">
    <source>
        <dbReference type="ARBA" id="ARBA00022898"/>
    </source>
</evidence>
<proteinExistence type="inferred from homology"/>
<dbReference type="Proteomes" id="UP001596527">
    <property type="component" value="Unassembled WGS sequence"/>
</dbReference>
<evidence type="ECO:0000256" key="4">
    <source>
        <dbReference type="ARBA" id="ARBA00023239"/>
    </source>
</evidence>
<dbReference type="EMBL" id="JBHTEF010000001">
    <property type="protein sequence ID" value="MFC7580041.1"/>
    <property type="molecule type" value="Genomic_DNA"/>
</dbReference>
<dbReference type="InterPro" id="IPR004839">
    <property type="entry name" value="Aminotransferase_I/II_large"/>
</dbReference>
<evidence type="ECO:0000256" key="5">
    <source>
        <dbReference type="ARBA" id="ARBA00037974"/>
    </source>
</evidence>
<dbReference type="EC" id="4.4.1.13" evidence="2"/>
<dbReference type="Pfam" id="PF00155">
    <property type="entry name" value="Aminotran_1_2"/>
    <property type="match status" value="1"/>
</dbReference>
<evidence type="ECO:0000313" key="8">
    <source>
        <dbReference type="Proteomes" id="UP001596527"/>
    </source>
</evidence>
<keyword evidence="3" id="KW-0663">Pyridoxal phosphate</keyword>
<comment type="caution">
    <text evidence="7">The sequence shown here is derived from an EMBL/GenBank/DDBJ whole genome shotgun (WGS) entry which is preliminary data.</text>
</comment>
<feature type="domain" description="Aminotransferase class I/classII large" evidence="6">
    <location>
        <begin position="37"/>
        <end position="383"/>
    </location>
</feature>
<keyword evidence="8" id="KW-1185">Reference proteome</keyword>
<comment type="similarity">
    <text evidence="5">Belongs to the class-II pyridoxal-phosphate-dependent aminotransferase family. MalY/PatB cystathionine beta-lyase subfamily.</text>
</comment>
<dbReference type="Gene3D" id="3.40.640.10">
    <property type="entry name" value="Type I PLP-dependent aspartate aminotransferase-like (Major domain)"/>
    <property type="match status" value="1"/>
</dbReference>
<evidence type="ECO:0000259" key="6">
    <source>
        <dbReference type="Pfam" id="PF00155"/>
    </source>
</evidence>
<evidence type="ECO:0000313" key="7">
    <source>
        <dbReference type="EMBL" id="MFC7580041.1"/>
    </source>
</evidence>
<dbReference type="InterPro" id="IPR051798">
    <property type="entry name" value="Class-II_PLP-Dep_Aminotrans"/>
</dbReference>
<dbReference type="SUPFAM" id="SSF53383">
    <property type="entry name" value="PLP-dependent transferases"/>
    <property type="match status" value="1"/>
</dbReference>
<dbReference type="Gene3D" id="3.90.1150.10">
    <property type="entry name" value="Aspartate Aminotransferase, domain 1"/>
    <property type="match status" value="1"/>
</dbReference>
<accession>A0ABW2SJM1</accession>
<dbReference type="GO" id="GO:0047804">
    <property type="term" value="F:cysteine-S-conjugate beta-lyase activity"/>
    <property type="evidence" value="ECO:0007669"/>
    <property type="project" value="UniProtKB-EC"/>
</dbReference>
<dbReference type="InterPro" id="IPR015422">
    <property type="entry name" value="PyrdxlP-dep_Trfase_small"/>
</dbReference>
<dbReference type="PANTHER" id="PTHR43525">
    <property type="entry name" value="PROTEIN MALY"/>
    <property type="match status" value="1"/>
</dbReference>
<dbReference type="RefSeq" id="WP_380971706.1">
    <property type="nucleotide sequence ID" value="NZ_JBHTEF010000001.1"/>
</dbReference>
<dbReference type="InterPro" id="IPR015421">
    <property type="entry name" value="PyrdxlP-dep_Trfase_major"/>
</dbReference>
<dbReference type="CDD" id="cd00609">
    <property type="entry name" value="AAT_like"/>
    <property type="match status" value="1"/>
</dbReference>
<keyword evidence="4 7" id="KW-0456">Lyase</keyword>
<evidence type="ECO:0000256" key="2">
    <source>
        <dbReference type="ARBA" id="ARBA00012224"/>
    </source>
</evidence>
<gene>
    <name evidence="7" type="ORF">ACFQWG_02205</name>
</gene>
<dbReference type="PANTHER" id="PTHR43525:SF2">
    <property type="entry name" value="CYSTATHIONINE BETA-LYASE-RELATED"/>
    <property type="match status" value="1"/>
</dbReference>
<protein>
    <recommendedName>
        <fullName evidence="2">cysteine-S-conjugate beta-lyase</fullName>
        <ecNumber evidence="2">4.4.1.13</ecNumber>
    </recommendedName>
</protein>